<dbReference type="GO" id="GO:0005930">
    <property type="term" value="C:axoneme"/>
    <property type="evidence" value="ECO:0007669"/>
    <property type="project" value="UniProtKB-SubCell"/>
</dbReference>
<dbReference type="GO" id="GO:0036126">
    <property type="term" value="C:sperm flagellum"/>
    <property type="evidence" value="ECO:0007669"/>
    <property type="project" value="TreeGrafter"/>
</dbReference>
<name>A0AAV6GYX3_9TELE</name>
<dbReference type="GO" id="GO:0015630">
    <property type="term" value="C:microtubule cytoskeleton"/>
    <property type="evidence" value="ECO:0007669"/>
    <property type="project" value="UniProtKB-UniRule"/>
</dbReference>
<dbReference type="PRINTS" id="PR00511">
    <property type="entry name" value="TEKTIN"/>
</dbReference>
<sequence length="449" mass="51388">MSERLVSRPHYDTRAVTQNEHLLQTAQTDPETTLKENFLTSSGLATAGYRSAKYTPAEWLAKNNATLNQAVTNLNNSEKVRHESKMLYTEAEVRTLRTQAEGTTHLGERLQDIQFWKAELERHIEQLEAETVLLLAEKRRLEKALDATEIPFAIATDNLTCRERRLGPDLVKDLVEEELIREVELIRSIQALHKRTLDQTVNQIKSNRESKQTLEMDWSDKYQAYSLDNQCGRYNNKSIETQHQSGSAKIQDHVSNCEQWMHFTRANVATAERETRASAELRQLIGHVLQDTSEDLRAQCARVDEAFNQRCQELTEAKGQLEIHLSQILQQTGTQERNIVSLQQALHDKEAPMRVAQSRLHQRTHRPNMELCRDAPQLSLVDEVGEITHTMSALTQQLSAARSSLAAMEETRMALEKAIACKTHSLLIDREKCMSHRLRYPDLVTLSGY</sequence>
<dbReference type="GO" id="GO:0060271">
    <property type="term" value="P:cilium assembly"/>
    <property type="evidence" value="ECO:0007669"/>
    <property type="project" value="UniProtKB-UniRule"/>
</dbReference>
<comment type="similarity">
    <text evidence="1 4">Belongs to the tektin family.</text>
</comment>
<keyword evidence="4" id="KW-0966">Cell projection</keyword>
<feature type="coiled-coil region" evidence="5">
    <location>
        <begin position="391"/>
        <end position="418"/>
    </location>
</feature>
<evidence type="ECO:0000256" key="1">
    <source>
        <dbReference type="ARBA" id="ARBA00007209"/>
    </source>
</evidence>
<dbReference type="EMBL" id="JADWDJ010000007">
    <property type="protein sequence ID" value="KAG5279077.1"/>
    <property type="molecule type" value="Genomic_DNA"/>
</dbReference>
<dbReference type="Pfam" id="PF03148">
    <property type="entry name" value="Tektin"/>
    <property type="match status" value="1"/>
</dbReference>
<evidence type="ECO:0000256" key="2">
    <source>
        <dbReference type="ARBA" id="ARBA00022490"/>
    </source>
</evidence>
<keyword evidence="7" id="KW-1185">Reference proteome</keyword>
<dbReference type="GO" id="GO:0005634">
    <property type="term" value="C:nucleus"/>
    <property type="evidence" value="ECO:0007669"/>
    <property type="project" value="TreeGrafter"/>
</dbReference>
<dbReference type="GO" id="GO:0060294">
    <property type="term" value="P:cilium movement involved in cell motility"/>
    <property type="evidence" value="ECO:0007669"/>
    <property type="project" value="UniProtKB-UniRule"/>
</dbReference>
<dbReference type="Proteomes" id="UP000823561">
    <property type="component" value="Chromosome 7"/>
</dbReference>
<keyword evidence="4" id="KW-0282">Flagellum</keyword>
<accession>A0AAV6GYX3</accession>
<dbReference type="InterPro" id="IPR000435">
    <property type="entry name" value="Tektins"/>
</dbReference>
<dbReference type="PANTHER" id="PTHR19960:SF12">
    <property type="entry name" value="TEKTIN-4"/>
    <property type="match status" value="1"/>
</dbReference>
<dbReference type="InterPro" id="IPR048256">
    <property type="entry name" value="Tektin-like"/>
</dbReference>
<comment type="subcellular location">
    <subcellularLocation>
        <location evidence="4">Cytoplasm</location>
        <location evidence="4">Cytoskeleton</location>
        <location evidence="4">Cilium axoneme</location>
    </subcellularLocation>
</comment>
<keyword evidence="4" id="KW-0969">Cilium</keyword>
<dbReference type="PANTHER" id="PTHR19960">
    <property type="entry name" value="TEKTIN"/>
    <property type="match status" value="1"/>
</dbReference>
<evidence type="ECO:0000256" key="3">
    <source>
        <dbReference type="ARBA" id="ARBA00023054"/>
    </source>
</evidence>
<comment type="caution">
    <text evidence="6">The sequence shown here is derived from an EMBL/GenBank/DDBJ whole genome shotgun (WGS) entry which is preliminary data.</text>
</comment>
<gene>
    <name evidence="6" type="ORF">AALO_G00105830</name>
</gene>
<keyword evidence="3 5" id="KW-0175">Coiled coil</keyword>
<reference evidence="6" key="1">
    <citation type="submission" date="2020-10" db="EMBL/GenBank/DDBJ databases">
        <title>Chromosome-scale genome assembly of the Allis shad, Alosa alosa.</title>
        <authorList>
            <person name="Margot Z."/>
            <person name="Christophe K."/>
            <person name="Cabau C."/>
            <person name="Louis A."/>
            <person name="Berthelot C."/>
            <person name="Parey E."/>
            <person name="Roest Crollius H."/>
            <person name="Montfort J."/>
            <person name="Robinson-Rechavi M."/>
            <person name="Bucao C."/>
            <person name="Bouchez O."/>
            <person name="Gislard M."/>
            <person name="Lluch J."/>
            <person name="Milhes M."/>
            <person name="Lampietro C."/>
            <person name="Lopez Roques C."/>
            <person name="Donnadieu C."/>
            <person name="Braasch I."/>
            <person name="Desvignes T."/>
            <person name="Postlethwait J."/>
            <person name="Bobe J."/>
            <person name="Guiguen Y."/>
        </authorList>
    </citation>
    <scope>NUCLEOTIDE SEQUENCE</scope>
    <source>
        <strain evidence="6">M-15738</strain>
        <tissue evidence="6">Blood</tissue>
    </source>
</reference>
<evidence type="ECO:0000313" key="6">
    <source>
        <dbReference type="EMBL" id="KAG5279077.1"/>
    </source>
</evidence>
<protein>
    <recommendedName>
        <fullName evidence="4">Tektin</fullName>
    </recommendedName>
</protein>
<evidence type="ECO:0000256" key="5">
    <source>
        <dbReference type="SAM" id="Coils"/>
    </source>
</evidence>
<feature type="coiled-coil region" evidence="5">
    <location>
        <begin position="110"/>
        <end position="144"/>
    </location>
</feature>
<proteinExistence type="inferred from homology"/>
<evidence type="ECO:0000256" key="4">
    <source>
        <dbReference type="RuleBase" id="RU367040"/>
    </source>
</evidence>
<evidence type="ECO:0000313" key="7">
    <source>
        <dbReference type="Proteomes" id="UP000823561"/>
    </source>
</evidence>
<organism evidence="6 7">
    <name type="scientific">Alosa alosa</name>
    <name type="common">allis shad</name>
    <dbReference type="NCBI Taxonomy" id="278164"/>
    <lineage>
        <taxon>Eukaryota</taxon>
        <taxon>Metazoa</taxon>
        <taxon>Chordata</taxon>
        <taxon>Craniata</taxon>
        <taxon>Vertebrata</taxon>
        <taxon>Euteleostomi</taxon>
        <taxon>Actinopterygii</taxon>
        <taxon>Neopterygii</taxon>
        <taxon>Teleostei</taxon>
        <taxon>Clupei</taxon>
        <taxon>Clupeiformes</taxon>
        <taxon>Clupeoidei</taxon>
        <taxon>Clupeidae</taxon>
        <taxon>Alosa</taxon>
    </lineage>
</organism>
<dbReference type="AlphaFoldDB" id="A0AAV6GYX3"/>
<keyword evidence="2" id="KW-0963">Cytoplasm</keyword>